<keyword evidence="3 5" id="KW-1133">Transmembrane helix</keyword>
<feature type="transmembrane region" description="Helical" evidence="5">
    <location>
        <begin position="69"/>
        <end position="102"/>
    </location>
</feature>
<protein>
    <recommendedName>
        <fullName evidence="6">Yip1 domain-containing protein</fullName>
    </recommendedName>
</protein>
<name>A0A8G1A3Z2_9EURY</name>
<accession>A0A8G1A3Z2</accession>
<dbReference type="InterPro" id="IPR006977">
    <property type="entry name" value="Yip1_dom"/>
</dbReference>
<organism evidence="7 8">
    <name type="scientific">Methanofollis formosanus</name>
    <dbReference type="NCBI Taxonomy" id="299308"/>
    <lineage>
        <taxon>Archaea</taxon>
        <taxon>Methanobacteriati</taxon>
        <taxon>Methanobacteriota</taxon>
        <taxon>Stenosarchaea group</taxon>
        <taxon>Methanomicrobia</taxon>
        <taxon>Methanomicrobiales</taxon>
        <taxon>Methanomicrobiaceae</taxon>
        <taxon>Methanofollis</taxon>
    </lineage>
</organism>
<dbReference type="KEGG" id="mfk:E2N92_12315"/>
<dbReference type="Pfam" id="PF04893">
    <property type="entry name" value="Yip1"/>
    <property type="match status" value="1"/>
</dbReference>
<evidence type="ECO:0000313" key="8">
    <source>
        <dbReference type="Proteomes" id="UP000826709"/>
    </source>
</evidence>
<keyword evidence="4 5" id="KW-0472">Membrane</keyword>
<feature type="domain" description="Yip1" evidence="6">
    <location>
        <begin position="10"/>
        <end position="175"/>
    </location>
</feature>
<comment type="subcellular location">
    <subcellularLocation>
        <location evidence="1">Membrane</location>
        <topology evidence="1">Multi-pass membrane protein</topology>
    </subcellularLocation>
</comment>
<evidence type="ECO:0000256" key="2">
    <source>
        <dbReference type="ARBA" id="ARBA00022692"/>
    </source>
</evidence>
<keyword evidence="2 5" id="KW-0812">Transmembrane</keyword>
<feature type="transmembrane region" description="Helical" evidence="5">
    <location>
        <begin position="122"/>
        <end position="145"/>
    </location>
</feature>
<keyword evidence="8" id="KW-1185">Reference proteome</keyword>
<reference evidence="7" key="2">
    <citation type="submission" date="2019-03" db="EMBL/GenBank/DDBJ databases">
        <authorList>
            <person name="Chen S.-C."/>
            <person name="Wu S.-Y."/>
            <person name="Lai M.-C."/>
        </authorList>
    </citation>
    <scope>NUCLEOTIDE SEQUENCE</scope>
    <source>
        <strain evidence="7">ML15</strain>
    </source>
</reference>
<evidence type="ECO:0000256" key="1">
    <source>
        <dbReference type="ARBA" id="ARBA00004141"/>
    </source>
</evidence>
<reference evidence="7" key="1">
    <citation type="journal article" date="2005" name="Int. J. Syst. Evol. Microbiol.">
        <title>Methanofollis formosanus sp. nov., isolated from a fish pond.</title>
        <authorList>
            <person name="Wu S.Y."/>
            <person name="Chen S.C."/>
            <person name="Lai M.C."/>
        </authorList>
    </citation>
    <scope>NUCLEOTIDE SEQUENCE</scope>
    <source>
        <strain evidence="7">ML15</strain>
    </source>
</reference>
<evidence type="ECO:0000256" key="3">
    <source>
        <dbReference type="ARBA" id="ARBA00022989"/>
    </source>
</evidence>
<sequence length="189" mass="19802">MPADLVERMKGFLTDPVESFKDAKGDDLGEVLKYFVVILAINAVLSGLLVMAGFNLYGDLSGMGIGTGVVAGISMIIWGIVAGLIGLFVIGLIIHLFVVILVGGNGLEQTIKAVAYGATPAMLLGWIPFIGFLAGIWSLVLYVLGIRELHETTTGRAAAAVLLPLVVLFVLGFILLAAVIAFFTLAPVS</sequence>
<feature type="transmembrane region" description="Helical" evidence="5">
    <location>
        <begin position="34"/>
        <end position="57"/>
    </location>
</feature>
<evidence type="ECO:0000259" key="6">
    <source>
        <dbReference type="Pfam" id="PF04893"/>
    </source>
</evidence>
<dbReference type="EMBL" id="CP037968">
    <property type="protein sequence ID" value="QYZ80155.1"/>
    <property type="molecule type" value="Genomic_DNA"/>
</dbReference>
<gene>
    <name evidence="7" type="ORF">E2N92_12315</name>
</gene>
<dbReference type="RefSeq" id="WP_220681465.1">
    <property type="nucleotide sequence ID" value="NZ_CP037968.1"/>
</dbReference>
<dbReference type="GO" id="GO:0016020">
    <property type="term" value="C:membrane"/>
    <property type="evidence" value="ECO:0007669"/>
    <property type="project" value="UniProtKB-SubCell"/>
</dbReference>
<evidence type="ECO:0000256" key="5">
    <source>
        <dbReference type="SAM" id="Phobius"/>
    </source>
</evidence>
<dbReference type="Proteomes" id="UP000826709">
    <property type="component" value="Chromosome"/>
</dbReference>
<proteinExistence type="predicted"/>
<evidence type="ECO:0000256" key="4">
    <source>
        <dbReference type="ARBA" id="ARBA00023136"/>
    </source>
</evidence>
<dbReference type="AlphaFoldDB" id="A0A8G1A3Z2"/>
<feature type="transmembrane region" description="Helical" evidence="5">
    <location>
        <begin position="157"/>
        <end position="186"/>
    </location>
</feature>
<evidence type="ECO:0000313" key="7">
    <source>
        <dbReference type="EMBL" id="QYZ80155.1"/>
    </source>
</evidence>
<dbReference type="OrthoDB" id="112431at2157"/>